<organism evidence="2 3">
    <name type="scientific">Robertmurraya kyonggiensis</name>
    <dbReference type="NCBI Taxonomy" id="1037680"/>
    <lineage>
        <taxon>Bacteria</taxon>
        <taxon>Bacillati</taxon>
        <taxon>Bacillota</taxon>
        <taxon>Bacilli</taxon>
        <taxon>Bacillales</taxon>
        <taxon>Bacillaceae</taxon>
        <taxon>Robertmurraya</taxon>
    </lineage>
</organism>
<dbReference type="Proteomes" id="UP000307756">
    <property type="component" value="Unassembled WGS sequence"/>
</dbReference>
<sequence length="102" mass="12257">MIYELYRVKKKTYDVTIFQTPEFRQAKGYKKVYRIEVEGNTHDECLENVFRQFNIVDCMPIDYEGRFMCTGDIVFIDEGRLGQSYYKLVPGGWMKINRIHIR</sequence>
<keyword evidence="3" id="KW-1185">Reference proteome</keyword>
<evidence type="ECO:0000313" key="3">
    <source>
        <dbReference type="Proteomes" id="UP000307756"/>
    </source>
</evidence>
<reference evidence="2 3" key="1">
    <citation type="journal article" date="2011" name="J. Microbiol.">
        <title>Bacillus kyonggiensis sp. nov., isolated from soil of a lettuce field.</title>
        <authorList>
            <person name="Dong K."/>
            <person name="Lee S."/>
        </authorList>
    </citation>
    <scope>NUCLEOTIDE SEQUENCE [LARGE SCALE GENOMIC DNA]</scope>
    <source>
        <strain evidence="2 3">NB22</strain>
    </source>
</reference>
<name>A0A4U1DDU0_9BACI</name>
<evidence type="ECO:0000259" key="1">
    <source>
        <dbReference type="Pfam" id="PF14191"/>
    </source>
</evidence>
<dbReference type="EMBL" id="SWBM01000001">
    <property type="protein sequence ID" value="TKC19576.1"/>
    <property type="molecule type" value="Genomic_DNA"/>
</dbReference>
<dbReference type="RefSeq" id="WP_136830483.1">
    <property type="nucleotide sequence ID" value="NZ_SWBM01000001.1"/>
</dbReference>
<evidence type="ECO:0000313" key="2">
    <source>
        <dbReference type="EMBL" id="TKC19576.1"/>
    </source>
</evidence>
<protein>
    <recommendedName>
        <fullName evidence="1">YodL-like domain-containing protein</fullName>
    </recommendedName>
</protein>
<dbReference type="AlphaFoldDB" id="A0A4U1DDU0"/>
<gene>
    <name evidence="2" type="ORF">FA727_08555</name>
</gene>
<dbReference type="InterPro" id="IPR025923">
    <property type="entry name" value="YodL-like_dom"/>
</dbReference>
<accession>A0A4U1DDU0</accession>
<feature type="domain" description="YodL-like" evidence="1">
    <location>
        <begin position="25"/>
        <end position="86"/>
    </location>
</feature>
<comment type="caution">
    <text evidence="2">The sequence shown here is derived from an EMBL/GenBank/DDBJ whole genome shotgun (WGS) entry which is preliminary data.</text>
</comment>
<proteinExistence type="predicted"/>
<dbReference type="OrthoDB" id="2894333at2"/>
<dbReference type="Pfam" id="PF14191">
    <property type="entry name" value="YodL"/>
    <property type="match status" value="1"/>
</dbReference>